<proteinExistence type="predicted"/>
<organism evidence="1 2">
    <name type="scientific">Uliginosibacterium flavum</name>
    <dbReference type="NCBI Taxonomy" id="1396831"/>
    <lineage>
        <taxon>Bacteria</taxon>
        <taxon>Pseudomonadati</taxon>
        <taxon>Pseudomonadota</taxon>
        <taxon>Betaproteobacteria</taxon>
        <taxon>Rhodocyclales</taxon>
        <taxon>Zoogloeaceae</taxon>
        <taxon>Uliginosibacterium</taxon>
    </lineage>
</organism>
<evidence type="ECO:0000313" key="1">
    <source>
        <dbReference type="EMBL" id="MET7013124.1"/>
    </source>
</evidence>
<evidence type="ECO:0000313" key="2">
    <source>
        <dbReference type="Proteomes" id="UP001549691"/>
    </source>
</evidence>
<comment type="caution">
    <text evidence="1">The sequence shown here is derived from an EMBL/GenBank/DDBJ whole genome shotgun (WGS) entry which is preliminary data.</text>
</comment>
<accession>A0ABV2TGU4</accession>
<dbReference type="Proteomes" id="UP001549691">
    <property type="component" value="Unassembled WGS sequence"/>
</dbReference>
<sequence length="56" mass="6431">MAVNDRWSVGPDQRKIVFKINNLQFGENVKYVTEEGKYLPEQKGGRLGILFCLKVC</sequence>
<dbReference type="RefSeq" id="WP_354599580.1">
    <property type="nucleotide sequence ID" value="NZ_JBEWZI010000002.1"/>
</dbReference>
<dbReference type="EMBL" id="JBEWZI010000002">
    <property type="protein sequence ID" value="MET7013124.1"/>
    <property type="molecule type" value="Genomic_DNA"/>
</dbReference>
<gene>
    <name evidence="1" type="ORF">ABXR19_02905</name>
</gene>
<keyword evidence="2" id="KW-1185">Reference proteome</keyword>
<protein>
    <submittedName>
        <fullName evidence="1">Uncharacterized protein</fullName>
    </submittedName>
</protein>
<name>A0ABV2TGU4_9RHOO</name>
<reference evidence="1 2" key="1">
    <citation type="submission" date="2024-07" db="EMBL/GenBank/DDBJ databases">
        <title>Uliginosibacterium flavum JJ3220;KACC:17644.</title>
        <authorList>
            <person name="Kim M.K."/>
        </authorList>
    </citation>
    <scope>NUCLEOTIDE SEQUENCE [LARGE SCALE GENOMIC DNA]</scope>
    <source>
        <strain evidence="1 2">KACC:17644</strain>
    </source>
</reference>